<reference evidence="1" key="1">
    <citation type="submission" date="2022-07" db="EMBL/GenBank/DDBJ databases">
        <title>Genome Sequence of Phlebia brevispora.</title>
        <authorList>
            <person name="Buettner E."/>
        </authorList>
    </citation>
    <scope>NUCLEOTIDE SEQUENCE</scope>
    <source>
        <strain evidence="1">MPL23</strain>
    </source>
</reference>
<dbReference type="Proteomes" id="UP001148662">
    <property type="component" value="Unassembled WGS sequence"/>
</dbReference>
<name>A0ACC1SIL9_9APHY</name>
<evidence type="ECO:0000313" key="1">
    <source>
        <dbReference type="EMBL" id="KAJ3540510.1"/>
    </source>
</evidence>
<keyword evidence="2" id="KW-1185">Reference proteome</keyword>
<proteinExistence type="predicted"/>
<protein>
    <submittedName>
        <fullName evidence="1">Uncharacterized protein</fullName>
    </submittedName>
</protein>
<comment type="caution">
    <text evidence="1">The sequence shown here is derived from an EMBL/GenBank/DDBJ whole genome shotgun (WGS) entry which is preliminary data.</text>
</comment>
<evidence type="ECO:0000313" key="2">
    <source>
        <dbReference type="Proteomes" id="UP001148662"/>
    </source>
</evidence>
<sequence length="309" mass="34309">MSAADPSVVAAYEADLAQYYITLVALTVVCYEYVITLQHEYECYDSALNNFLDVLFEVPMVILAVFSALRVFALLDRAYTIAAIVLLLGLVSFSMDMYQDSHFTPYYYDDPYVIYPNSLTLLHLRYRSSSTSLAGVVATLTADIIAIVITWIKTYRHVREASAIGMHASFTATLLQYGTLYFIVLLLVNIVYLLFLFIPSWTEWVDPTSYLDLLPNIVISRFLINLRELSSSEPGGTMLSSSSSNPSFRTPTLPSIIGNMGERLATGEEVPDDEYEVYGENEDRPAVTLSSGVDEEAHSAPLGDGDGTK</sequence>
<organism evidence="1 2">
    <name type="scientific">Phlebia brevispora</name>
    <dbReference type="NCBI Taxonomy" id="194682"/>
    <lineage>
        <taxon>Eukaryota</taxon>
        <taxon>Fungi</taxon>
        <taxon>Dikarya</taxon>
        <taxon>Basidiomycota</taxon>
        <taxon>Agaricomycotina</taxon>
        <taxon>Agaricomycetes</taxon>
        <taxon>Polyporales</taxon>
        <taxon>Meruliaceae</taxon>
        <taxon>Phlebia</taxon>
    </lineage>
</organism>
<accession>A0ACC1SIL9</accession>
<dbReference type="EMBL" id="JANHOG010001248">
    <property type="protein sequence ID" value="KAJ3540510.1"/>
    <property type="molecule type" value="Genomic_DNA"/>
</dbReference>
<gene>
    <name evidence="1" type="ORF">NM688_g6217</name>
</gene>